<evidence type="ECO:0000313" key="3">
    <source>
        <dbReference type="Proteomes" id="UP000077202"/>
    </source>
</evidence>
<proteinExistence type="predicted"/>
<dbReference type="EMBL" id="LVLJ01000312">
    <property type="protein sequence ID" value="OAE34867.1"/>
    <property type="molecule type" value="Genomic_DNA"/>
</dbReference>
<reference evidence="2" key="1">
    <citation type="submission" date="2016-03" db="EMBL/GenBank/DDBJ databases">
        <title>Mechanisms controlling the formation of the plant cell surface in tip-growing cells are functionally conserved among land plants.</title>
        <authorList>
            <person name="Honkanen S."/>
            <person name="Jones V.A."/>
            <person name="Morieri G."/>
            <person name="Champion C."/>
            <person name="Hetherington A.J."/>
            <person name="Kelly S."/>
            <person name="Saint-Marcoux D."/>
            <person name="Proust H."/>
            <person name="Prescott H."/>
            <person name="Dolan L."/>
        </authorList>
    </citation>
    <scope>NUCLEOTIDE SEQUENCE [LARGE SCALE GENOMIC DNA]</scope>
    <source>
        <tissue evidence="2">Whole gametophyte</tissue>
    </source>
</reference>
<evidence type="ECO:0000256" key="1">
    <source>
        <dbReference type="SAM" id="MobiDB-lite"/>
    </source>
</evidence>
<organism evidence="2 3">
    <name type="scientific">Marchantia polymorpha subsp. ruderalis</name>
    <dbReference type="NCBI Taxonomy" id="1480154"/>
    <lineage>
        <taxon>Eukaryota</taxon>
        <taxon>Viridiplantae</taxon>
        <taxon>Streptophyta</taxon>
        <taxon>Embryophyta</taxon>
        <taxon>Marchantiophyta</taxon>
        <taxon>Marchantiopsida</taxon>
        <taxon>Marchantiidae</taxon>
        <taxon>Marchantiales</taxon>
        <taxon>Marchantiaceae</taxon>
        <taxon>Marchantia</taxon>
    </lineage>
</organism>
<feature type="region of interest" description="Disordered" evidence="1">
    <location>
        <begin position="85"/>
        <end position="121"/>
    </location>
</feature>
<name>A0A176WP25_MARPO</name>
<accession>A0A176WP25</accession>
<evidence type="ECO:0000313" key="2">
    <source>
        <dbReference type="EMBL" id="OAE34867.1"/>
    </source>
</evidence>
<protein>
    <submittedName>
        <fullName evidence="2">Uncharacterized protein</fullName>
    </submittedName>
</protein>
<sequence length="121" mass="12857">MSTVLQHPAQAPLAREKFKVVPSAQTPSVQKSVDHIPAKEGGDVETRVLSVGVTSAHTPSAVPVREVAASSPTPLEVLAGHRVEAAVEENSRPSDRESPRISSTTKILETEDDSPSEDKEV</sequence>
<comment type="caution">
    <text evidence="2">The sequence shown here is derived from an EMBL/GenBank/DDBJ whole genome shotgun (WGS) entry which is preliminary data.</text>
</comment>
<dbReference type="AlphaFoldDB" id="A0A176WP25"/>
<dbReference type="Proteomes" id="UP000077202">
    <property type="component" value="Unassembled WGS sequence"/>
</dbReference>
<feature type="compositionally biased region" description="Basic and acidic residues" evidence="1">
    <location>
        <begin position="85"/>
        <end position="99"/>
    </location>
</feature>
<keyword evidence="3" id="KW-1185">Reference proteome</keyword>
<gene>
    <name evidence="2" type="ORF">AXG93_2528s2360</name>
</gene>